<dbReference type="InterPro" id="IPR042070">
    <property type="entry name" value="PucR_C-HTH_sf"/>
</dbReference>
<protein>
    <submittedName>
        <fullName evidence="3">Transcriptional regulator, CdaR family</fullName>
    </submittedName>
</protein>
<dbReference type="AlphaFoldDB" id="A0A1M4SFY0"/>
<dbReference type="InterPro" id="IPR025736">
    <property type="entry name" value="PucR_C-HTH_dom"/>
</dbReference>
<dbReference type="InterPro" id="IPR009057">
    <property type="entry name" value="Homeodomain-like_sf"/>
</dbReference>
<accession>A0A1M4SFY0</accession>
<dbReference type="Proteomes" id="UP000184035">
    <property type="component" value="Unassembled WGS sequence"/>
</dbReference>
<dbReference type="PANTHER" id="PTHR33744:SF16">
    <property type="entry name" value="CARBOHYDRATE DIACID REGULATOR"/>
    <property type="match status" value="1"/>
</dbReference>
<sequence length="353" mass="40751">MLVLNEDIAQQIVEKVMDIIPYNINIMDYKGIIIGSGDKNRLYTVHEGAKEALATKRMNEITENKDKVKLGVNSPIFFKGEVVGVIGITGNPDEVRPFGELVRVTAELLINQNYILSERKAFEIHRERLLYELVSVENDYKKELKDRCEQLGINLEVKRIAVLINFISSGVKEIKTIKNTIKQYLDEQEFIIERRHNSFVVLLKSKDKIKSILDILENKSVKVGISNKEKIIGKAVKQAKLAIKVGSDYIKKENIFYYENLYFLSVLATCKENDLMKNHVKKLKDEGEKIELIKTIDMYIECNGEINLTAKKLNIHRNTLNYRLEKINCLTGKNPKVFLDLFELYTACLLYRK</sequence>
<dbReference type="Gene3D" id="1.10.10.2840">
    <property type="entry name" value="PucR C-terminal helix-turn-helix domain"/>
    <property type="match status" value="1"/>
</dbReference>
<dbReference type="InterPro" id="IPR051448">
    <property type="entry name" value="CdaR-like_regulators"/>
</dbReference>
<dbReference type="OrthoDB" id="212459at2"/>
<evidence type="ECO:0000313" key="3">
    <source>
        <dbReference type="EMBL" id="SHE31101.1"/>
    </source>
</evidence>
<feature type="domain" description="PucR C-terminal helix-turn-helix" evidence="2">
    <location>
        <begin position="292"/>
        <end position="349"/>
    </location>
</feature>
<dbReference type="STRING" id="1533.SAMN05443638_10110"/>
<proteinExistence type="predicted"/>
<feature type="domain" description="Putative sugar diacid recognition" evidence="1">
    <location>
        <begin position="4"/>
        <end position="133"/>
    </location>
</feature>
<evidence type="ECO:0000259" key="2">
    <source>
        <dbReference type="Pfam" id="PF13556"/>
    </source>
</evidence>
<dbReference type="PANTHER" id="PTHR33744">
    <property type="entry name" value="CARBOHYDRATE DIACID REGULATOR"/>
    <property type="match status" value="1"/>
</dbReference>
<organism evidence="3 4">
    <name type="scientific">Clostridium fallax</name>
    <dbReference type="NCBI Taxonomy" id="1533"/>
    <lineage>
        <taxon>Bacteria</taxon>
        <taxon>Bacillati</taxon>
        <taxon>Bacillota</taxon>
        <taxon>Clostridia</taxon>
        <taxon>Eubacteriales</taxon>
        <taxon>Clostridiaceae</taxon>
        <taxon>Clostridium</taxon>
    </lineage>
</organism>
<dbReference type="Pfam" id="PF05651">
    <property type="entry name" value="Diacid_rec"/>
    <property type="match status" value="1"/>
</dbReference>
<dbReference type="Pfam" id="PF13556">
    <property type="entry name" value="HTH_30"/>
    <property type="match status" value="1"/>
</dbReference>
<dbReference type="RefSeq" id="WP_072892185.1">
    <property type="nucleotide sequence ID" value="NZ_FQVM01000001.1"/>
</dbReference>
<reference evidence="3 4" key="1">
    <citation type="submission" date="2016-11" db="EMBL/GenBank/DDBJ databases">
        <authorList>
            <person name="Jaros S."/>
            <person name="Januszkiewicz K."/>
            <person name="Wedrychowicz H."/>
        </authorList>
    </citation>
    <scope>NUCLEOTIDE SEQUENCE [LARGE SCALE GENOMIC DNA]</scope>
    <source>
        <strain evidence="3 4">DSM 2631</strain>
    </source>
</reference>
<name>A0A1M4SFY0_9CLOT</name>
<keyword evidence="4" id="KW-1185">Reference proteome</keyword>
<dbReference type="SUPFAM" id="SSF46689">
    <property type="entry name" value="Homeodomain-like"/>
    <property type="match status" value="1"/>
</dbReference>
<evidence type="ECO:0000259" key="1">
    <source>
        <dbReference type="Pfam" id="PF05651"/>
    </source>
</evidence>
<gene>
    <name evidence="3" type="ORF">SAMN05443638_10110</name>
</gene>
<dbReference type="EMBL" id="FQVM01000001">
    <property type="protein sequence ID" value="SHE31101.1"/>
    <property type="molecule type" value="Genomic_DNA"/>
</dbReference>
<dbReference type="InterPro" id="IPR008599">
    <property type="entry name" value="Diacid_rec"/>
</dbReference>
<evidence type="ECO:0000313" key="4">
    <source>
        <dbReference type="Proteomes" id="UP000184035"/>
    </source>
</evidence>